<dbReference type="PIRSF" id="PIRSF000812">
    <property type="entry name" value="AAD"/>
    <property type="match status" value="1"/>
</dbReference>
<dbReference type="InterPro" id="IPR007530">
    <property type="entry name" value="Aminoglycoside_adenylylTfrase"/>
</dbReference>
<reference evidence="1" key="1">
    <citation type="submission" date="2022-04" db="EMBL/GenBank/DDBJ databases">
        <title>Paenibacillus mangrovi sp. nov., a novel endophytic bacterium isolated from bark of Kandelia candel.</title>
        <authorList>
            <person name="Tuo L."/>
        </authorList>
    </citation>
    <scope>NUCLEOTIDE SEQUENCE</scope>
    <source>
        <strain evidence="1">KQZ6P-2</strain>
    </source>
</reference>
<sequence>MRTKQEMMDLVLNVAKKDERIRAVAMNGSRTNPNAPVDPFQDYDIVYLVSEMDSFIQDPQWVDVFGDRIIMQTPENMDLFPASLGGRFTYLMLFTDGNRIDLMLVPIEEKEIYCQEDKLTVILLDKDQNLPEIASPSDEKYWVQRPSAAFFADCCNEFWWVSTYVAKGLWRNEILYAQHHLQNIMRPMLIKMLEWQVGIQTDFSVSTGKNGKYLQQYMTEQNWNELLSTYPDGSYENVWKALFDMCLLFRSCALFVAKHFEFEYPHQDDERVTAYLKHVHALPADAVEIF</sequence>
<keyword evidence="2" id="KW-1185">Reference proteome</keyword>
<dbReference type="AlphaFoldDB" id="A0A9X1WN92"/>
<dbReference type="InterPro" id="IPR043519">
    <property type="entry name" value="NT_sf"/>
</dbReference>
<dbReference type="Pfam" id="PF04439">
    <property type="entry name" value="Adenyl_transf"/>
    <property type="match status" value="1"/>
</dbReference>
<evidence type="ECO:0000313" key="1">
    <source>
        <dbReference type="EMBL" id="MCJ8012357.1"/>
    </source>
</evidence>
<proteinExistence type="predicted"/>
<evidence type="ECO:0000313" key="2">
    <source>
        <dbReference type="Proteomes" id="UP001139347"/>
    </source>
</evidence>
<dbReference type="Gene3D" id="1.20.120.330">
    <property type="entry name" value="Nucleotidyltransferases domain 2"/>
    <property type="match status" value="1"/>
</dbReference>
<dbReference type="SUPFAM" id="SSF81301">
    <property type="entry name" value="Nucleotidyltransferase"/>
    <property type="match status" value="1"/>
</dbReference>
<name>A0A9X1WN92_9BACL</name>
<dbReference type="RefSeq" id="WP_244725161.1">
    <property type="nucleotide sequence ID" value="NZ_JALIRP010000004.1"/>
</dbReference>
<dbReference type="Proteomes" id="UP001139347">
    <property type="component" value="Unassembled WGS sequence"/>
</dbReference>
<dbReference type="Gene3D" id="3.30.460.10">
    <property type="entry name" value="Beta Polymerase, domain 2"/>
    <property type="match status" value="1"/>
</dbReference>
<dbReference type="EMBL" id="JALIRP010000004">
    <property type="protein sequence ID" value="MCJ8012357.1"/>
    <property type="molecule type" value="Genomic_DNA"/>
</dbReference>
<accession>A0A9X1WN92</accession>
<gene>
    <name evidence="1" type="ORF">MUG84_11505</name>
</gene>
<organism evidence="1 2">
    <name type="scientific">Paenibacillus mangrovi</name>
    <dbReference type="NCBI Taxonomy" id="2931978"/>
    <lineage>
        <taxon>Bacteria</taxon>
        <taxon>Bacillati</taxon>
        <taxon>Bacillota</taxon>
        <taxon>Bacilli</taxon>
        <taxon>Bacillales</taxon>
        <taxon>Paenibacillaceae</taxon>
        <taxon>Paenibacillus</taxon>
    </lineage>
</organism>
<protein>
    <submittedName>
        <fullName evidence="1">Aminoglycoside 6-adenylyltransferase</fullName>
    </submittedName>
</protein>
<comment type="caution">
    <text evidence="1">The sequence shown here is derived from an EMBL/GenBank/DDBJ whole genome shotgun (WGS) entry which is preliminary data.</text>
</comment>
<dbReference type="SUPFAM" id="SSF81631">
    <property type="entry name" value="PAP/OAS1 substrate-binding domain"/>
    <property type="match status" value="1"/>
</dbReference>